<accession>A0A1G9KN75</accession>
<dbReference type="Proteomes" id="UP000198654">
    <property type="component" value="Unassembled WGS sequence"/>
</dbReference>
<evidence type="ECO:0000256" key="1">
    <source>
        <dbReference type="ARBA" id="ARBA00006486"/>
    </source>
</evidence>
<dbReference type="GO" id="GO:0051536">
    <property type="term" value="F:iron-sulfur cluster binding"/>
    <property type="evidence" value="ECO:0007669"/>
    <property type="project" value="UniProtKB-KW"/>
</dbReference>
<dbReference type="AlphaFoldDB" id="A0A1G9KN75"/>
<feature type="domain" description="Dihydroxy-acid/6-phosphogluconate dehydratase N-terminal" evidence="6">
    <location>
        <begin position="44"/>
        <end position="354"/>
    </location>
</feature>
<evidence type="ECO:0000256" key="2">
    <source>
        <dbReference type="ARBA" id="ARBA00022723"/>
    </source>
</evidence>
<evidence type="ECO:0000259" key="6">
    <source>
        <dbReference type="Pfam" id="PF00920"/>
    </source>
</evidence>
<keyword evidence="2" id="KW-0479">Metal-binding</keyword>
<evidence type="ECO:0000313" key="9">
    <source>
        <dbReference type="Proteomes" id="UP000198654"/>
    </source>
</evidence>
<keyword evidence="4" id="KW-0411">Iron-sulfur</keyword>
<keyword evidence="3" id="KW-0408">Iron</keyword>
<dbReference type="GO" id="GO:0046872">
    <property type="term" value="F:metal ion binding"/>
    <property type="evidence" value="ECO:0007669"/>
    <property type="project" value="UniProtKB-KW"/>
</dbReference>
<reference evidence="8 9" key="1">
    <citation type="submission" date="2016-10" db="EMBL/GenBank/DDBJ databases">
        <authorList>
            <person name="de Groot N.N."/>
        </authorList>
    </citation>
    <scope>NUCLEOTIDE SEQUENCE [LARGE SCALE GENOMIC DNA]</scope>
    <source>
        <strain evidence="8 9">DSM 14789</strain>
    </source>
</reference>
<dbReference type="InterPro" id="IPR000581">
    <property type="entry name" value="ILV_EDD_N"/>
</dbReference>
<dbReference type="SUPFAM" id="SSF143975">
    <property type="entry name" value="IlvD/EDD N-terminal domain-like"/>
    <property type="match status" value="1"/>
</dbReference>
<dbReference type="PANTHER" id="PTHR43183">
    <property type="entry name" value="HYPOTHETICAL DIHYDROXYACID DEHYDRATASE (EUROFUNG)-RELATED"/>
    <property type="match status" value="1"/>
</dbReference>
<comment type="similarity">
    <text evidence="1">Belongs to the IlvD/Edd family.</text>
</comment>
<dbReference type="Pfam" id="PF00920">
    <property type="entry name" value="ILVD_EDD_N"/>
    <property type="match status" value="1"/>
</dbReference>
<dbReference type="EMBL" id="FNGI01000004">
    <property type="protein sequence ID" value="SDL51109.1"/>
    <property type="molecule type" value="Genomic_DNA"/>
</dbReference>
<dbReference type="GO" id="GO:0016836">
    <property type="term" value="F:hydro-lyase activity"/>
    <property type="evidence" value="ECO:0007669"/>
    <property type="project" value="UniProtKB-ARBA"/>
</dbReference>
<keyword evidence="9" id="KW-1185">Reference proteome</keyword>
<evidence type="ECO:0000256" key="5">
    <source>
        <dbReference type="ARBA" id="ARBA00023239"/>
    </source>
</evidence>
<name>A0A1G9KN75_9GAMM</name>
<feature type="domain" description="Dihydroxy-acid/6-phosphogluconate dehydratase C-terminal" evidence="7">
    <location>
        <begin position="366"/>
        <end position="561"/>
    </location>
</feature>
<dbReference type="Pfam" id="PF24877">
    <property type="entry name" value="ILV_EDD_C"/>
    <property type="match status" value="1"/>
</dbReference>
<sequence length="580" mass="61400">MAPMDSGERGMRKGLTSYGDAGFSLFLRKAFIKGMGYSDDALERPIIGIANTYSGYNACHANVPDLVEAVKRGVMLAGALPVEFPTISIHEAFSHPTSMFLRNLMAMDTEELVRAQPMDAVVLIGGCDKTVPAQLMGAASAGIPAVQLVSGPMLTGSHRGQRVGACTDCRHFWGRYRAGEIDDREIAEVNDQLVPTGGTCGVMGTASTMACVVEALGMMVPGSATAPAVSADRRRIAEMSGRCAVQLAARGTTPEQIMTRQAFENALTVLLAIGGSTNALVHLTAMAGRLGIKVDLDAFDRIGRRVPVLVDLKPSGKHYMQDLHMAGGLTTVLRELKPLLHLDCLTVSGNTLGEEIDSAPDSWAQEIVAPLSSPVYPQGGIAVLRGNLAPGGAIVKQSAATPGLLKHTGRAVVFTSIEDLTTRIDDPDLDVTADDILVLQNAGPKGAPGMPEAGYMPIPRKLANQGVKDMVRISDARMSGTASGTIVLHIVPESAEGGPLALVRDGDTIELDVATRRLELMVAESVLEERRAEFTPPRHAGAERGYKKLFLDSVLQADEGCDFAFLVPETNDVTPRGNAS</sequence>
<dbReference type="PROSITE" id="PS00886">
    <property type="entry name" value="ILVD_EDD_1"/>
    <property type="match status" value="1"/>
</dbReference>
<dbReference type="InterPro" id="IPR052352">
    <property type="entry name" value="Sugar_Degrad_Dehydratases"/>
</dbReference>
<dbReference type="SUPFAM" id="SSF52016">
    <property type="entry name" value="LeuD/IlvD-like"/>
    <property type="match status" value="1"/>
</dbReference>
<dbReference type="PANTHER" id="PTHR43183:SF1">
    <property type="entry name" value="HYPOTHETICAL DIHYDROXY-ACID DEHYDRATASE (EUROFUNG)-RELATED"/>
    <property type="match status" value="1"/>
</dbReference>
<evidence type="ECO:0000313" key="8">
    <source>
        <dbReference type="EMBL" id="SDL51109.1"/>
    </source>
</evidence>
<dbReference type="RefSeq" id="WP_245704159.1">
    <property type="nucleotide sequence ID" value="NZ_FNGI01000004.1"/>
</dbReference>
<evidence type="ECO:0000259" key="7">
    <source>
        <dbReference type="Pfam" id="PF24877"/>
    </source>
</evidence>
<dbReference type="STRING" id="119000.SAMN05661010_01850"/>
<dbReference type="InterPro" id="IPR020558">
    <property type="entry name" value="DiOHA_6PGluconate_deHydtase_CS"/>
</dbReference>
<dbReference type="InterPro" id="IPR042096">
    <property type="entry name" value="Dihydro-acid_dehy_C"/>
</dbReference>
<keyword evidence="5" id="KW-0456">Lyase</keyword>
<dbReference type="InterPro" id="IPR056740">
    <property type="entry name" value="ILV_EDD_C"/>
</dbReference>
<dbReference type="FunFam" id="3.50.30.80:FF:000001">
    <property type="entry name" value="Dihydroxy-acid dehydratase"/>
    <property type="match status" value="1"/>
</dbReference>
<organism evidence="8 9">
    <name type="scientific">Modicisalibacter muralis</name>
    <dbReference type="NCBI Taxonomy" id="119000"/>
    <lineage>
        <taxon>Bacteria</taxon>
        <taxon>Pseudomonadati</taxon>
        <taxon>Pseudomonadota</taxon>
        <taxon>Gammaproteobacteria</taxon>
        <taxon>Oceanospirillales</taxon>
        <taxon>Halomonadaceae</taxon>
        <taxon>Modicisalibacter</taxon>
    </lineage>
</organism>
<dbReference type="Gene3D" id="3.50.30.80">
    <property type="entry name" value="IlvD/EDD C-terminal domain-like"/>
    <property type="match status" value="1"/>
</dbReference>
<dbReference type="InterPro" id="IPR037237">
    <property type="entry name" value="IlvD/EDD_N"/>
</dbReference>
<proteinExistence type="inferred from homology"/>
<evidence type="ECO:0000256" key="4">
    <source>
        <dbReference type="ARBA" id="ARBA00023014"/>
    </source>
</evidence>
<protein>
    <submittedName>
        <fullName evidence="8">Dihydroxyacid dehydratase</fullName>
    </submittedName>
</protein>
<dbReference type="NCBIfam" id="NF004784">
    <property type="entry name" value="PRK06131.1"/>
    <property type="match status" value="1"/>
</dbReference>
<evidence type="ECO:0000256" key="3">
    <source>
        <dbReference type="ARBA" id="ARBA00023004"/>
    </source>
</evidence>
<gene>
    <name evidence="8" type="ORF">SAMN05661010_01850</name>
</gene>